<evidence type="ECO:0000256" key="9">
    <source>
        <dbReference type="ARBA" id="ARBA00023128"/>
    </source>
</evidence>
<evidence type="ECO:0000256" key="7">
    <source>
        <dbReference type="ARBA" id="ARBA00022989"/>
    </source>
</evidence>
<evidence type="ECO:0000256" key="2">
    <source>
        <dbReference type="ARBA" id="ARBA00008892"/>
    </source>
</evidence>
<dbReference type="GO" id="GO:0015986">
    <property type="term" value="P:proton motive force-driven ATP synthesis"/>
    <property type="evidence" value="ECO:0007669"/>
    <property type="project" value="InterPro"/>
</dbReference>
<dbReference type="GeneID" id="22831726"/>
<proteinExistence type="inferred from homology"/>
<keyword evidence="6 12" id="KW-0375">Hydrogen ion transport</keyword>
<name>A0A0A6Z4X0_9SAUR</name>
<evidence type="ECO:0000256" key="11">
    <source>
        <dbReference type="ARBA" id="ARBA00023310"/>
    </source>
</evidence>
<dbReference type="EMBL" id="JQ266017">
    <property type="protein sequence ID" value="AEZ35315.1"/>
    <property type="molecule type" value="Genomic_DNA"/>
</dbReference>
<keyword evidence="8 12" id="KW-0406">Ion transport</keyword>
<sequence length="55" mass="6479">MPQLNLDPWFLILSSTWLAYTIILQPKISSYLSTNNPTNKDNKITNTNPWTWPWT</sequence>
<dbReference type="AlphaFoldDB" id="A0A0A6Z4X0"/>
<dbReference type="PANTHER" id="PTHR39937:SF1">
    <property type="entry name" value="ATP SYNTHASE PROTEIN 8"/>
    <property type="match status" value="1"/>
</dbReference>
<organism evidence="13">
    <name type="scientific">Heosemys depressa</name>
    <dbReference type="NCBI Taxonomy" id="260628"/>
    <lineage>
        <taxon>Eukaryota</taxon>
        <taxon>Metazoa</taxon>
        <taxon>Chordata</taxon>
        <taxon>Craniata</taxon>
        <taxon>Vertebrata</taxon>
        <taxon>Euteleostomi</taxon>
        <taxon>Archelosauria</taxon>
        <taxon>Testudinata</taxon>
        <taxon>Testudines</taxon>
        <taxon>Cryptodira</taxon>
        <taxon>Durocryptodira</taxon>
        <taxon>Testudinoidea</taxon>
        <taxon>Geoemydidae</taxon>
        <taxon>Geoemydinae</taxon>
        <taxon>Heosemys</taxon>
    </lineage>
</organism>
<dbReference type="PANTHER" id="PTHR39937">
    <property type="entry name" value="ATP SYNTHASE PROTEIN 8"/>
    <property type="match status" value="1"/>
</dbReference>
<protein>
    <recommendedName>
        <fullName evidence="12">ATP synthase complex subunit 8</fullName>
    </recommendedName>
</protein>
<evidence type="ECO:0000256" key="12">
    <source>
        <dbReference type="RuleBase" id="RU003661"/>
    </source>
</evidence>
<keyword evidence="3 12" id="KW-0813">Transport</keyword>
<evidence type="ECO:0000256" key="8">
    <source>
        <dbReference type="ARBA" id="ARBA00023065"/>
    </source>
</evidence>
<dbReference type="CTD" id="4509"/>
<dbReference type="InterPro" id="IPR001421">
    <property type="entry name" value="ATP8_metazoa"/>
</dbReference>
<dbReference type="InterPro" id="IPR050635">
    <property type="entry name" value="ATPase_protein_8"/>
</dbReference>
<dbReference type="GO" id="GO:0045259">
    <property type="term" value="C:proton-transporting ATP synthase complex"/>
    <property type="evidence" value="ECO:0007669"/>
    <property type="project" value="UniProtKB-KW"/>
</dbReference>
<evidence type="ECO:0000256" key="4">
    <source>
        <dbReference type="ARBA" id="ARBA00022547"/>
    </source>
</evidence>
<dbReference type="GO" id="GO:0015078">
    <property type="term" value="F:proton transmembrane transporter activity"/>
    <property type="evidence" value="ECO:0007669"/>
    <property type="project" value="InterPro"/>
</dbReference>
<dbReference type="Pfam" id="PF00895">
    <property type="entry name" value="ATP-synt_8"/>
    <property type="match status" value="1"/>
</dbReference>
<geneLocation type="mitochondrion" evidence="13"/>
<keyword evidence="4 12" id="KW-0138">CF(0)</keyword>
<evidence type="ECO:0000313" key="13">
    <source>
        <dbReference type="EMBL" id="AEZ35315.1"/>
    </source>
</evidence>
<comment type="subcellular location">
    <subcellularLocation>
        <location evidence="1 12">Mitochondrion membrane</location>
        <topology evidence="1 12">Single-pass membrane protein</topology>
    </subcellularLocation>
</comment>
<keyword evidence="5 12" id="KW-0812">Transmembrane</keyword>
<keyword evidence="7" id="KW-1133">Transmembrane helix</keyword>
<keyword evidence="9 12" id="KW-0496">Mitochondrion</keyword>
<evidence type="ECO:0000256" key="6">
    <source>
        <dbReference type="ARBA" id="ARBA00022781"/>
    </source>
</evidence>
<evidence type="ECO:0000256" key="3">
    <source>
        <dbReference type="ARBA" id="ARBA00022448"/>
    </source>
</evidence>
<evidence type="ECO:0000256" key="1">
    <source>
        <dbReference type="ARBA" id="ARBA00004304"/>
    </source>
</evidence>
<dbReference type="GO" id="GO:0031966">
    <property type="term" value="C:mitochondrial membrane"/>
    <property type="evidence" value="ECO:0007669"/>
    <property type="project" value="UniProtKB-SubCell"/>
</dbReference>
<gene>
    <name evidence="13" type="primary">ATP8</name>
</gene>
<accession>A0A0A6Z4X0</accession>
<comment type="similarity">
    <text evidence="2 12">Belongs to the ATPase protein 8 family.</text>
</comment>
<dbReference type="RefSeq" id="YP_009113352.1">
    <property type="nucleotide sequence ID" value="NC_026024.1"/>
</dbReference>
<evidence type="ECO:0000256" key="10">
    <source>
        <dbReference type="ARBA" id="ARBA00023136"/>
    </source>
</evidence>
<keyword evidence="10" id="KW-0472">Membrane</keyword>
<reference evidence="13" key="1">
    <citation type="submission" date="2011-12" db="EMBL/GenBank/DDBJ databases">
        <title>Heosemys depressa mitochondrial DNA complete genome.</title>
        <authorList>
            <person name="Nie L.W."/>
            <person name="Dai X.T."/>
        </authorList>
    </citation>
    <scope>NUCLEOTIDE SEQUENCE</scope>
    <source>
        <strain evidence="13">ANUM 26080148</strain>
    </source>
</reference>
<keyword evidence="11" id="KW-0066">ATP synthesis</keyword>
<evidence type="ECO:0000256" key="5">
    <source>
        <dbReference type="ARBA" id="ARBA00022692"/>
    </source>
</evidence>